<name>A0A7Y7Y3D5_9PSED</name>
<dbReference type="AlphaFoldDB" id="A0A7Y7Y3D5"/>
<dbReference type="SMART" id="SM00342">
    <property type="entry name" value="HTH_ARAC"/>
    <property type="match status" value="1"/>
</dbReference>
<dbReference type="Pfam" id="PF02311">
    <property type="entry name" value="AraC_binding"/>
    <property type="match status" value="1"/>
</dbReference>
<dbReference type="GO" id="GO:0003700">
    <property type="term" value="F:DNA-binding transcription factor activity"/>
    <property type="evidence" value="ECO:0007669"/>
    <property type="project" value="InterPro"/>
</dbReference>
<organism evidence="6 7">
    <name type="scientific">Pseudomonas gingeri</name>
    <dbReference type="NCBI Taxonomy" id="117681"/>
    <lineage>
        <taxon>Bacteria</taxon>
        <taxon>Pseudomonadati</taxon>
        <taxon>Pseudomonadota</taxon>
        <taxon>Gammaproteobacteria</taxon>
        <taxon>Pseudomonadales</taxon>
        <taxon>Pseudomonadaceae</taxon>
        <taxon>Pseudomonas</taxon>
    </lineage>
</organism>
<dbReference type="SUPFAM" id="SSF46689">
    <property type="entry name" value="Homeodomain-like"/>
    <property type="match status" value="1"/>
</dbReference>
<evidence type="ECO:0000256" key="2">
    <source>
        <dbReference type="ARBA" id="ARBA00023015"/>
    </source>
</evidence>
<dbReference type="InterPro" id="IPR011051">
    <property type="entry name" value="RmlC_Cupin_sf"/>
</dbReference>
<dbReference type="FunFam" id="1.10.10.60:FF:000132">
    <property type="entry name" value="AraC family transcriptional regulator"/>
    <property type="match status" value="1"/>
</dbReference>
<dbReference type="PROSITE" id="PS01124">
    <property type="entry name" value="HTH_ARAC_FAMILY_2"/>
    <property type="match status" value="1"/>
</dbReference>
<dbReference type="PANTHER" id="PTHR11019">
    <property type="entry name" value="HTH-TYPE TRANSCRIPTIONAL REGULATOR NIMR"/>
    <property type="match status" value="1"/>
</dbReference>
<dbReference type="InterPro" id="IPR003313">
    <property type="entry name" value="AraC-bd"/>
</dbReference>
<dbReference type="Gene3D" id="2.60.120.10">
    <property type="entry name" value="Jelly Rolls"/>
    <property type="match status" value="1"/>
</dbReference>
<accession>A0A7Y7Y3D5</accession>
<keyword evidence="4" id="KW-0804">Transcription</keyword>
<reference evidence="6 7" key="1">
    <citation type="submission" date="2020-04" db="EMBL/GenBank/DDBJ databases">
        <title>Molecular characterization of pseudomonads from Agaricus bisporus reveal novel blotch 2 pathogens in Western Europe.</title>
        <authorList>
            <person name="Taparia T."/>
            <person name="Krijger M."/>
            <person name="Haynes E."/>
            <person name="Elpinstone J.G."/>
            <person name="Noble R."/>
            <person name="Van Der Wolf J."/>
        </authorList>
    </citation>
    <scope>NUCLEOTIDE SEQUENCE [LARGE SCALE GENOMIC DNA]</scope>
    <source>
        <strain evidence="6 7">IPO3738</strain>
    </source>
</reference>
<evidence type="ECO:0000259" key="5">
    <source>
        <dbReference type="PROSITE" id="PS01124"/>
    </source>
</evidence>
<dbReference type="CDD" id="cd06124">
    <property type="entry name" value="cupin_NimR-like_N"/>
    <property type="match status" value="1"/>
</dbReference>
<dbReference type="RefSeq" id="WP_017123571.1">
    <property type="nucleotide sequence ID" value="NZ_JACAOR010000005.1"/>
</dbReference>
<dbReference type="InterPro" id="IPR014710">
    <property type="entry name" value="RmlC-like_jellyroll"/>
</dbReference>
<comment type="caution">
    <text evidence="6">The sequence shown here is derived from an EMBL/GenBank/DDBJ whole genome shotgun (WGS) entry which is preliminary data.</text>
</comment>
<dbReference type="Proteomes" id="UP000517547">
    <property type="component" value="Unassembled WGS sequence"/>
</dbReference>
<sequence>MLISHFLHGPVSAHPRDYADGAHQELHRHEEAQLLYAVCGVMRLVTNQGAWVIPPTRAVWIPPLVEHEIFMSGEVRMRSLFIAAEHSPANLQGCCVLAVTPLLRELIVRAVQGPKQAKNPLIQQLMLEELASLENLPLHIPMPTDRRLQRICLALLQTPDHPNTLEDWALQVGASTRTLARLFQQQVQMNFNAWRQQLRLMEALPRLLAGESVQHVAKVLGYGSARAFSAMFQRLLGESPREYVVNLNQFSGINASR</sequence>
<gene>
    <name evidence="6" type="ORF">HX845_25675</name>
</gene>
<dbReference type="InterPro" id="IPR009057">
    <property type="entry name" value="Homeodomain-like_sf"/>
</dbReference>
<dbReference type="GeneID" id="57660224"/>
<dbReference type="InterPro" id="IPR018060">
    <property type="entry name" value="HTH_AraC"/>
</dbReference>
<evidence type="ECO:0000256" key="3">
    <source>
        <dbReference type="ARBA" id="ARBA00023125"/>
    </source>
</evidence>
<dbReference type="Gene3D" id="1.10.10.60">
    <property type="entry name" value="Homeodomain-like"/>
    <property type="match status" value="1"/>
</dbReference>
<protein>
    <submittedName>
        <fullName evidence="6">Helix-turn-helix transcriptional regulator</fullName>
    </submittedName>
</protein>
<evidence type="ECO:0000313" key="7">
    <source>
        <dbReference type="Proteomes" id="UP000517547"/>
    </source>
</evidence>
<feature type="domain" description="HTH araC/xylS-type" evidence="5">
    <location>
        <begin position="149"/>
        <end position="246"/>
    </location>
</feature>
<proteinExistence type="predicted"/>
<evidence type="ECO:0000256" key="4">
    <source>
        <dbReference type="ARBA" id="ARBA00023163"/>
    </source>
</evidence>
<dbReference type="SUPFAM" id="SSF51182">
    <property type="entry name" value="RmlC-like cupins"/>
    <property type="match status" value="1"/>
</dbReference>
<dbReference type="PANTHER" id="PTHR11019:SF159">
    <property type="entry name" value="TRANSCRIPTIONAL REGULATOR-RELATED"/>
    <property type="match status" value="1"/>
</dbReference>
<keyword evidence="1" id="KW-0678">Repressor</keyword>
<keyword evidence="3" id="KW-0238">DNA-binding</keyword>
<dbReference type="EMBL" id="JACAQE010000009">
    <property type="protein sequence ID" value="NWC17071.1"/>
    <property type="molecule type" value="Genomic_DNA"/>
</dbReference>
<evidence type="ECO:0000256" key="1">
    <source>
        <dbReference type="ARBA" id="ARBA00022491"/>
    </source>
</evidence>
<dbReference type="GO" id="GO:0043565">
    <property type="term" value="F:sequence-specific DNA binding"/>
    <property type="evidence" value="ECO:0007669"/>
    <property type="project" value="InterPro"/>
</dbReference>
<keyword evidence="2" id="KW-0805">Transcription regulation</keyword>
<evidence type="ECO:0000313" key="6">
    <source>
        <dbReference type="EMBL" id="NWC17071.1"/>
    </source>
</evidence>
<dbReference type="Pfam" id="PF12833">
    <property type="entry name" value="HTH_18"/>
    <property type="match status" value="1"/>
</dbReference>